<reference evidence="2" key="1">
    <citation type="submission" date="2018-06" db="EMBL/GenBank/DDBJ databases">
        <authorList>
            <person name="Helene L.C."/>
            <person name="Dall'Agnol R."/>
            <person name="Delamuta J.R."/>
            <person name="Hungria M."/>
        </authorList>
    </citation>
    <scope>NUCLEOTIDE SEQUENCE [LARGE SCALE GENOMIC DNA]</scope>
    <source>
        <strain evidence="2">CNPSo 3140</strain>
    </source>
</reference>
<protein>
    <submittedName>
        <fullName evidence="1">Galactosyltransferase Lgt5</fullName>
    </submittedName>
</protein>
<proteinExistence type="predicted"/>
<sequence>MKACNSSSPTPISAPMRGMSMSFRRTAAPLNEVSMGDLLGCWIDEVEVLTLPRIQNRANKMIESERQRPATSIEPVVNALWIGNALDDINAACLRSFALAGHRVRLHCYGAPRNVPPEVETFDASALMPKERVVYYKSNGSPALFSNFYRLKILEAGLGVYIDCDVFCLKPIPQRDYIFGYQSDVEINNAVLKLPANSDVLREALTMTNDPFYIAPWLSKKKQRQHRLRKAIGLPIHISHYQWGKLGPEAITYFLGKAGLNHHAATIDVFYPVHYGQVSLLLDPELSLSDVVTPRTLCVHLFDRMLRRRLDGGAIPEGSPLGEMMGLCGYPMK</sequence>
<accession>A0A330GU50</accession>
<dbReference type="AlphaFoldDB" id="A0A330GU50"/>
<evidence type="ECO:0000313" key="1">
    <source>
        <dbReference type="EMBL" id="RAZ76456.1"/>
    </source>
</evidence>
<dbReference type="GO" id="GO:0016757">
    <property type="term" value="F:glycosyltransferase activity"/>
    <property type="evidence" value="ECO:0007669"/>
    <property type="project" value="UniProtKB-KW"/>
</dbReference>
<dbReference type="OrthoDB" id="5354021at2"/>
<dbReference type="Proteomes" id="UP000251956">
    <property type="component" value="Unassembled WGS sequence"/>
</dbReference>
<name>A0A330GU50_9HYPH</name>
<dbReference type="SUPFAM" id="SSF53448">
    <property type="entry name" value="Nucleotide-diphospho-sugar transferases"/>
    <property type="match status" value="1"/>
</dbReference>
<dbReference type="InterPro" id="IPR029044">
    <property type="entry name" value="Nucleotide-diphossugar_trans"/>
</dbReference>
<dbReference type="EMBL" id="QMBQ01000004">
    <property type="protein sequence ID" value="RAZ76456.1"/>
    <property type="molecule type" value="Genomic_DNA"/>
</dbReference>
<comment type="caution">
    <text evidence="1">The sequence shown here is derived from an EMBL/GenBank/DDBJ whole genome shotgun (WGS) entry which is preliminary data.</text>
</comment>
<keyword evidence="2" id="KW-1185">Reference proteome</keyword>
<gene>
    <name evidence="1" type="ORF">DPM35_13970</name>
</gene>
<evidence type="ECO:0000313" key="2">
    <source>
        <dbReference type="Proteomes" id="UP000251956"/>
    </source>
</evidence>
<organism evidence="1 2">
    <name type="scientific">Mesorhizobium atlanticum</name>
    <dbReference type="NCBI Taxonomy" id="2233532"/>
    <lineage>
        <taxon>Bacteria</taxon>
        <taxon>Pseudomonadati</taxon>
        <taxon>Pseudomonadota</taxon>
        <taxon>Alphaproteobacteria</taxon>
        <taxon>Hyphomicrobiales</taxon>
        <taxon>Phyllobacteriaceae</taxon>
        <taxon>Mesorhizobium</taxon>
    </lineage>
</organism>
<keyword evidence="1" id="KW-0328">Glycosyltransferase</keyword>
<reference evidence="1 2" key="2">
    <citation type="submission" date="2018-07" db="EMBL/GenBank/DDBJ databases">
        <title>Diversity of Mesorhizobium strains in Brazil.</title>
        <authorList>
            <person name="Helene L.C.F."/>
            <person name="Dall'Agnol R."/>
            <person name="Delamuta J.R.M."/>
            <person name="Hungria M."/>
        </authorList>
    </citation>
    <scope>NUCLEOTIDE SEQUENCE [LARGE SCALE GENOMIC DNA]</scope>
    <source>
        <strain evidence="1 2">CNPSo 3140</strain>
    </source>
</reference>
<dbReference type="Gene3D" id="3.90.550.20">
    <property type="match status" value="1"/>
</dbReference>
<keyword evidence="1" id="KW-0808">Transferase</keyword>